<evidence type="ECO:0000256" key="11">
    <source>
        <dbReference type="ARBA" id="ARBA00037124"/>
    </source>
</evidence>
<dbReference type="InterPro" id="IPR052388">
    <property type="entry name" value="Peroxisomal_t2-enoyl-CoA_red"/>
</dbReference>
<comment type="catalytic activity">
    <reaction evidence="16">
        <text>(2E)-tetradecenoyl-CoA + NADPH + H(+) = tetradecanoyl-CoA + NADP(+)</text>
        <dbReference type="Rhea" id="RHEA:44968"/>
        <dbReference type="ChEBI" id="CHEBI:15378"/>
        <dbReference type="ChEBI" id="CHEBI:57385"/>
        <dbReference type="ChEBI" id="CHEBI:57783"/>
        <dbReference type="ChEBI" id="CHEBI:58349"/>
        <dbReference type="ChEBI" id="CHEBI:61405"/>
    </reaction>
    <physiologicalReaction direction="left-to-right" evidence="16">
        <dbReference type="Rhea" id="RHEA:44969"/>
    </physiologicalReaction>
</comment>
<keyword evidence="3" id="KW-0444">Lipid biosynthesis</keyword>
<sequence>MSLIESDMFAKRELSEETIAWTPMKRLGKANEVAEVVLWLFSPASSYVVGQPISVDGGLSIL</sequence>
<keyword evidence="7" id="KW-0560">Oxidoreductase</keyword>
<dbReference type="GO" id="GO:0006633">
    <property type="term" value="P:fatty acid biosynthetic process"/>
    <property type="evidence" value="ECO:0007669"/>
    <property type="project" value="UniProtKB-KW"/>
</dbReference>
<dbReference type="InterPro" id="IPR002347">
    <property type="entry name" value="SDR_fam"/>
</dbReference>
<comment type="catalytic activity">
    <reaction evidence="18">
        <text>a (2E)-enoyl-CoA + NADPH + H(+) = a 2,3-saturated acyl-CoA + NADP(+)</text>
        <dbReference type="Rhea" id="RHEA:33763"/>
        <dbReference type="ChEBI" id="CHEBI:15378"/>
        <dbReference type="ChEBI" id="CHEBI:57783"/>
        <dbReference type="ChEBI" id="CHEBI:58349"/>
        <dbReference type="ChEBI" id="CHEBI:58856"/>
        <dbReference type="ChEBI" id="CHEBI:65111"/>
        <dbReference type="EC" id="1.3.1.38"/>
    </reaction>
    <physiologicalReaction direction="left-to-right" evidence="18">
        <dbReference type="Rhea" id="RHEA:33764"/>
    </physiologicalReaction>
</comment>
<evidence type="ECO:0000313" key="21">
    <source>
        <dbReference type="EMBL" id="KGE13806.1"/>
    </source>
</evidence>
<reference evidence="22" key="1">
    <citation type="submission" date="2014-04" db="EMBL/GenBank/DDBJ databases">
        <title>Whole-Genome optical mapping and complete genome sequence of Sphingobacterium deserti sp. nov., a new spaces isolated from desert in the west of China.</title>
        <authorList>
            <person name="Teng C."/>
            <person name="Zhou Z."/>
            <person name="Li X."/>
            <person name="Chen M."/>
            <person name="Lin M."/>
            <person name="Wang L."/>
            <person name="Su S."/>
            <person name="Zhang C."/>
            <person name="Zhang W."/>
        </authorList>
    </citation>
    <scope>NUCLEOTIDE SEQUENCE [LARGE SCALE GENOMIC DNA]</scope>
    <source>
        <strain evidence="22">ACCC05744</strain>
    </source>
</reference>
<proteinExistence type="predicted"/>
<evidence type="ECO:0000256" key="14">
    <source>
        <dbReference type="ARBA" id="ARBA00041063"/>
    </source>
</evidence>
<comment type="pathway">
    <text evidence="2">Lipid metabolism.</text>
</comment>
<evidence type="ECO:0000256" key="7">
    <source>
        <dbReference type="ARBA" id="ARBA00023002"/>
    </source>
</evidence>
<protein>
    <recommendedName>
        <fullName evidence="14">Peroxisomal trans-2-enoyl-CoA reductase</fullName>
        <ecNumber evidence="13">1.3.1.38</ecNumber>
    </recommendedName>
</protein>
<evidence type="ECO:0000256" key="12">
    <source>
        <dbReference type="ARBA" id="ARBA00038622"/>
    </source>
</evidence>
<dbReference type="Gene3D" id="3.40.50.720">
    <property type="entry name" value="NAD(P)-binding Rossmann-like Domain"/>
    <property type="match status" value="1"/>
</dbReference>
<accession>A0A0B8T0H2</accession>
<dbReference type="AlphaFoldDB" id="A0A0B8T0H2"/>
<comment type="subunit">
    <text evidence="12">Interacts with PEX5, probably required to target it into peroxisomes.</text>
</comment>
<comment type="caution">
    <text evidence="21">The sequence shown here is derived from an EMBL/GenBank/DDBJ whole genome shotgun (WGS) entry which is preliminary data.</text>
</comment>
<comment type="catalytic activity">
    <reaction evidence="15">
        <text>(2E)-dodecenoyl-CoA + NADPH + H(+) = dodecanoyl-CoA + NADP(+)</text>
        <dbReference type="Rhea" id="RHEA:44964"/>
        <dbReference type="ChEBI" id="CHEBI:15378"/>
        <dbReference type="ChEBI" id="CHEBI:57330"/>
        <dbReference type="ChEBI" id="CHEBI:57375"/>
        <dbReference type="ChEBI" id="CHEBI:57783"/>
        <dbReference type="ChEBI" id="CHEBI:58349"/>
    </reaction>
    <physiologicalReaction direction="left-to-right" evidence="15">
        <dbReference type="Rhea" id="RHEA:44965"/>
    </physiologicalReaction>
</comment>
<evidence type="ECO:0000313" key="22">
    <source>
        <dbReference type="Proteomes" id="UP000031802"/>
    </source>
</evidence>
<evidence type="ECO:0000256" key="2">
    <source>
        <dbReference type="ARBA" id="ARBA00005189"/>
    </source>
</evidence>
<dbReference type="SUPFAM" id="SSF51735">
    <property type="entry name" value="NAD(P)-binding Rossmann-fold domains"/>
    <property type="match status" value="1"/>
</dbReference>
<evidence type="ECO:0000256" key="4">
    <source>
        <dbReference type="ARBA" id="ARBA00022553"/>
    </source>
</evidence>
<dbReference type="Proteomes" id="UP000031802">
    <property type="component" value="Unassembled WGS sequence"/>
</dbReference>
<dbReference type="EC" id="1.3.1.38" evidence="13"/>
<evidence type="ECO:0000256" key="18">
    <source>
        <dbReference type="ARBA" id="ARBA00049251"/>
    </source>
</evidence>
<organism evidence="21 22">
    <name type="scientific">Sphingobacterium deserti</name>
    <dbReference type="NCBI Taxonomy" id="1229276"/>
    <lineage>
        <taxon>Bacteria</taxon>
        <taxon>Pseudomonadati</taxon>
        <taxon>Bacteroidota</taxon>
        <taxon>Sphingobacteriia</taxon>
        <taxon>Sphingobacteriales</taxon>
        <taxon>Sphingobacteriaceae</taxon>
        <taxon>Sphingobacterium</taxon>
    </lineage>
</organism>
<evidence type="ECO:0000256" key="19">
    <source>
        <dbReference type="ARBA" id="ARBA00049386"/>
    </source>
</evidence>
<comment type="catalytic activity">
    <reaction evidence="20">
        <text>(2E)-octenoyl-CoA + NADPH + H(+) = octanoyl-CoA + NADP(+)</text>
        <dbReference type="Rhea" id="RHEA:44952"/>
        <dbReference type="ChEBI" id="CHEBI:15378"/>
        <dbReference type="ChEBI" id="CHEBI:57386"/>
        <dbReference type="ChEBI" id="CHEBI:57783"/>
        <dbReference type="ChEBI" id="CHEBI:58349"/>
        <dbReference type="ChEBI" id="CHEBI:62242"/>
    </reaction>
    <physiologicalReaction direction="left-to-right" evidence="20">
        <dbReference type="Rhea" id="RHEA:44953"/>
    </physiologicalReaction>
</comment>
<keyword evidence="10" id="KW-0275">Fatty acid biosynthesis</keyword>
<keyword evidence="4" id="KW-0597">Phosphoprotein</keyword>
<dbReference type="STRING" id="1229276.DI53_2432"/>
<dbReference type="PANTHER" id="PTHR24317">
    <property type="entry name" value="PEROXISOMAL TRANS-2-ENOYL-COA REDUCTASE"/>
    <property type="match status" value="1"/>
</dbReference>
<evidence type="ECO:0000256" key="1">
    <source>
        <dbReference type="ARBA" id="ARBA00004275"/>
    </source>
</evidence>
<evidence type="ECO:0000256" key="5">
    <source>
        <dbReference type="ARBA" id="ARBA00022832"/>
    </source>
</evidence>
<comment type="subcellular location">
    <subcellularLocation>
        <location evidence="1">Peroxisome</location>
    </subcellularLocation>
</comment>
<comment type="catalytic activity">
    <reaction evidence="17">
        <text>(2E)-hexenoyl-CoA + NADPH + H(+) = hexanoyl-CoA + NADP(+)</text>
        <dbReference type="Rhea" id="RHEA:44956"/>
        <dbReference type="ChEBI" id="CHEBI:15378"/>
        <dbReference type="ChEBI" id="CHEBI:57783"/>
        <dbReference type="ChEBI" id="CHEBI:58349"/>
        <dbReference type="ChEBI" id="CHEBI:62077"/>
        <dbReference type="ChEBI" id="CHEBI:62620"/>
    </reaction>
    <physiologicalReaction direction="left-to-right" evidence="17">
        <dbReference type="Rhea" id="RHEA:44957"/>
    </physiologicalReaction>
</comment>
<evidence type="ECO:0000256" key="8">
    <source>
        <dbReference type="ARBA" id="ARBA00023098"/>
    </source>
</evidence>
<evidence type="ECO:0000256" key="17">
    <source>
        <dbReference type="ARBA" id="ARBA00049108"/>
    </source>
</evidence>
<dbReference type="InterPro" id="IPR036291">
    <property type="entry name" value="NAD(P)-bd_dom_sf"/>
</dbReference>
<dbReference type="PATRIC" id="fig|1229276.3.peg.2500"/>
<keyword evidence="22" id="KW-1185">Reference proteome</keyword>
<dbReference type="PANTHER" id="PTHR24317:SF7">
    <property type="entry name" value="PEROXISOMAL TRANS-2-ENOYL-COA REDUCTASE"/>
    <property type="match status" value="1"/>
</dbReference>
<reference evidence="21 22" key="2">
    <citation type="journal article" date="2015" name="PLoS ONE">
        <title>Whole-Genome Optical Mapping and Finished Genome Sequence of Sphingobacterium deserti sp. nov., a New Species Isolated from the Western Desert of China.</title>
        <authorList>
            <person name="Teng C."/>
            <person name="Zhou Z."/>
            <person name="Molnar I."/>
            <person name="Li X."/>
            <person name="Tang R."/>
            <person name="Chen M."/>
            <person name="Wang L."/>
            <person name="Su S."/>
            <person name="Zhang W."/>
            <person name="Lin M."/>
        </authorList>
    </citation>
    <scope>NUCLEOTIDE SEQUENCE [LARGE SCALE GENOMIC DNA]</scope>
    <source>
        <strain evidence="22">ACCC05744</strain>
    </source>
</reference>
<evidence type="ECO:0000256" key="6">
    <source>
        <dbReference type="ARBA" id="ARBA00022857"/>
    </source>
</evidence>
<evidence type="ECO:0000256" key="20">
    <source>
        <dbReference type="ARBA" id="ARBA00049559"/>
    </source>
</evidence>
<dbReference type="OrthoDB" id="9803333at2"/>
<comment type="catalytic activity">
    <reaction evidence="19">
        <text>(2E)-decenoyl-CoA + NADPH + H(+) = decanoyl-CoA + NADP(+)</text>
        <dbReference type="Rhea" id="RHEA:44960"/>
        <dbReference type="ChEBI" id="CHEBI:15378"/>
        <dbReference type="ChEBI" id="CHEBI:57783"/>
        <dbReference type="ChEBI" id="CHEBI:58349"/>
        <dbReference type="ChEBI" id="CHEBI:61406"/>
        <dbReference type="ChEBI" id="CHEBI:61430"/>
    </reaction>
    <physiologicalReaction direction="left-to-right" evidence="19">
        <dbReference type="Rhea" id="RHEA:44961"/>
    </physiologicalReaction>
</comment>
<dbReference type="EMBL" id="JJMU01000037">
    <property type="protein sequence ID" value="KGE13806.1"/>
    <property type="molecule type" value="Genomic_DNA"/>
</dbReference>
<dbReference type="Pfam" id="PF13561">
    <property type="entry name" value="adh_short_C2"/>
    <property type="match status" value="1"/>
</dbReference>
<keyword evidence="6" id="KW-0521">NADP</keyword>
<dbReference type="RefSeq" id="WP_037499606.1">
    <property type="nucleotide sequence ID" value="NZ_JJMU01000037.1"/>
</dbReference>
<evidence type="ECO:0000256" key="13">
    <source>
        <dbReference type="ARBA" id="ARBA00038849"/>
    </source>
</evidence>
<comment type="function">
    <text evidence="11">Participates in chain elongation of fatty acids. Catalyzes the reduction of trans-2-enoyl-CoAs of varying chain lengths from 6:1 to 16:1, having maximum activity with 10:1 CoA. Has no 2,4-dienoyl-CoA reductase activity.</text>
</comment>
<evidence type="ECO:0000256" key="3">
    <source>
        <dbReference type="ARBA" id="ARBA00022516"/>
    </source>
</evidence>
<evidence type="ECO:0000256" key="15">
    <source>
        <dbReference type="ARBA" id="ARBA00047570"/>
    </source>
</evidence>
<name>A0A0B8T0H2_9SPHI</name>
<evidence type="ECO:0000256" key="16">
    <source>
        <dbReference type="ARBA" id="ARBA00048686"/>
    </source>
</evidence>
<keyword evidence="5" id="KW-0276">Fatty acid metabolism</keyword>
<keyword evidence="9" id="KW-0576">Peroxisome</keyword>
<evidence type="ECO:0000256" key="9">
    <source>
        <dbReference type="ARBA" id="ARBA00023140"/>
    </source>
</evidence>
<keyword evidence="8" id="KW-0443">Lipid metabolism</keyword>
<gene>
    <name evidence="21" type="ORF">DI53_2432</name>
</gene>
<dbReference type="GO" id="GO:0019166">
    <property type="term" value="F:trans-2-enoyl-CoA reductase (NADPH) activity"/>
    <property type="evidence" value="ECO:0007669"/>
    <property type="project" value="UniProtKB-EC"/>
</dbReference>
<evidence type="ECO:0000256" key="10">
    <source>
        <dbReference type="ARBA" id="ARBA00023160"/>
    </source>
</evidence>